<proteinExistence type="inferred from homology"/>
<evidence type="ECO:0000256" key="1">
    <source>
        <dbReference type="ARBA" id="ARBA00001554"/>
    </source>
</evidence>
<evidence type="ECO:0000256" key="4">
    <source>
        <dbReference type="ARBA" id="ARBA00023239"/>
    </source>
</evidence>
<dbReference type="InterPro" id="IPR001533">
    <property type="entry name" value="Pterin_deHydtase"/>
</dbReference>
<sequence>MWREENHSLFKKFIFKDFQQAFAFMTEIAAVAEELDHHPWWSNMYNQVEIKLTTHSAGNTVTAKDHALAQLIDELANRFRQG</sequence>
<reference evidence="6" key="1">
    <citation type="journal article" date="2019" name="Int. J. Syst. Evol. Microbiol.">
        <title>The Global Catalogue of Microorganisms (GCM) 10K type strain sequencing project: providing services to taxonomists for standard genome sequencing and annotation.</title>
        <authorList>
            <consortium name="The Broad Institute Genomics Platform"/>
            <consortium name="The Broad Institute Genome Sequencing Center for Infectious Disease"/>
            <person name="Wu L."/>
            <person name="Ma J."/>
        </authorList>
    </citation>
    <scope>NUCLEOTIDE SEQUENCE [LARGE SCALE GENOMIC DNA]</scope>
    <source>
        <strain evidence="6">CGMCC 4.7393</strain>
    </source>
</reference>
<dbReference type="EC" id="4.2.1.96" evidence="3"/>
<dbReference type="Gene3D" id="3.30.1360.20">
    <property type="entry name" value="Transcriptional coactivator/pterin dehydratase"/>
    <property type="match status" value="1"/>
</dbReference>
<keyword evidence="4" id="KW-0456">Lyase</keyword>
<dbReference type="SUPFAM" id="SSF55248">
    <property type="entry name" value="PCD-like"/>
    <property type="match status" value="1"/>
</dbReference>
<accession>A0ABW2DHG4</accession>
<evidence type="ECO:0000256" key="2">
    <source>
        <dbReference type="ARBA" id="ARBA00006472"/>
    </source>
</evidence>
<protein>
    <recommendedName>
        <fullName evidence="3">4a-hydroxytetrahydrobiopterin dehydratase</fullName>
        <ecNumber evidence="3">4.2.1.96</ecNumber>
    </recommendedName>
</protein>
<dbReference type="PANTHER" id="PTHR12599:SF0">
    <property type="entry name" value="PTERIN-4-ALPHA-CARBINOLAMINE DEHYDRATASE"/>
    <property type="match status" value="1"/>
</dbReference>
<comment type="similarity">
    <text evidence="2">Belongs to the pterin-4-alpha-carbinolamine dehydratase family.</text>
</comment>
<comment type="catalytic activity">
    <reaction evidence="1">
        <text>(4aS,6R)-4a-hydroxy-L-erythro-5,6,7,8-tetrahydrobiopterin = (6R)-L-erythro-6,7-dihydrobiopterin + H2O</text>
        <dbReference type="Rhea" id="RHEA:11920"/>
        <dbReference type="ChEBI" id="CHEBI:15377"/>
        <dbReference type="ChEBI" id="CHEBI:15642"/>
        <dbReference type="ChEBI" id="CHEBI:43120"/>
        <dbReference type="EC" id="4.2.1.96"/>
    </reaction>
</comment>
<keyword evidence="6" id="KW-1185">Reference proteome</keyword>
<comment type="caution">
    <text evidence="5">The sequence shown here is derived from an EMBL/GenBank/DDBJ whole genome shotgun (WGS) entry which is preliminary data.</text>
</comment>
<dbReference type="EMBL" id="JBHSYQ010000003">
    <property type="protein sequence ID" value="MFC6996508.1"/>
    <property type="molecule type" value="Genomic_DNA"/>
</dbReference>
<dbReference type="RefSeq" id="WP_066625368.1">
    <property type="nucleotide sequence ID" value="NZ_JBHSYQ010000003.1"/>
</dbReference>
<dbReference type="Proteomes" id="UP001596405">
    <property type="component" value="Unassembled WGS sequence"/>
</dbReference>
<organism evidence="5 6">
    <name type="scientific">Rufibacter roseus</name>
    <dbReference type="NCBI Taxonomy" id="1567108"/>
    <lineage>
        <taxon>Bacteria</taxon>
        <taxon>Pseudomonadati</taxon>
        <taxon>Bacteroidota</taxon>
        <taxon>Cytophagia</taxon>
        <taxon>Cytophagales</taxon>
        <taxon>Hymenobacteraceae</taxon>
        <taxon>Rufibacter</taxon>
    </lineage>
</organism>
<dbReference type="PANTHER" id="PTHR12599">
    <property type="entry name" value="PTERIN-4-ALPHA-CARBINOLAMINE DEHYDRATASE"/>
    <property type="match status" value="1"/>
</dbReference>
<evidence type="ECO:0000256" key="3">
    <source>
        <dbReference type="ARBA" id="ARBA00013252"/>
    </source>
</evidence>
<gene>
    <name evidence="5" type="ORF">ACFQHR_02675</name>
</gene>
<dbReference type="InterPro" id="IPR036428">
    <property type="entry name" value="PCD_sf"/>
</dbReference>
<name>A0ABW2DHG4_9BACT</name>
<evidence type="ECO:0000313" key="6">
    <source>
        <dbReference type="Proteomes" id="UP001596405"/>
    </source>
</evidence>
<evidence type="ECO:0000313" key="5">
    <source>
        <dbReference type="EMBL" id="MFC6996508.1"/>
    </source>
</evidence>
<dbReference type="Pfam" id="PF01329">
    <property type="entry name" value="Pterin_4a"/>
    <property type="match status" value="1"/>
</dbReference>